<feature type="compositionally biased region" description="Polar residues" evidence="1">
    <location>
        <begin position="317"/>
        <end position="328"/>
    </location>
</feature>
<reference evidence="2" key="1">
    <citation type="journal article" date="2019" name="Sci. Rep.">
        <title>Draft genome of Tanacetum cinerariifolium, the natural source of mosquito coil.</title>
        <authorList>
            <person name="Yamashiro T."/>
            <person name="Shiraishi A."/>
            <person name="Satake H."/>
            <person name="Nakayama K."/>
        </authorList>
    </citation>
    <scope>NUCLEOTIDE SEQUENCE</scope>
</reference>
<name>A0A699I5C4_TANCI</name>
<sequence length="328" mass="35953">MPICSNTADANKNDEAISLVTQEETEKVSDLNVGDAYIVSENDEEFVDIYDDLDNDTELNLSDHSSDEDEVDLSNHSSHEDEESWLEITITEDANFDDGSRSGGRGRSGNIDIGGSSNVSGLGNQDANDDDVEAGEGVEVEISALMVVVMYLDSVIKMQMMMMVVEAGEEEGAEVEISALVVVVMYPDLVITMHIIMMVVEAREGEGVKVEILALVVVVLYPDSVITKGAEVEISVLVVVVMYSDSVLLEKQKKRHVSLLEAYQYTHTHETTKALGNETDEGLGDRTDEAVASETREYITRRSKRVAAAMEDEHGPDTSQHPPNDFNL</sequence>
<comment type="caution">
    <text evidence="2">The sequence shown here is derived from an EMBL/GenBank/DDBJ whole genome shotgun (WGS) entry which is preliminary data.</text>
</comment>
<proteinExistence type="predicted"/>
<dbReference type="EMBL" id="BKCJ010255235">
    <property type="protein sequence ID" value="GEZ23355.1"/>
    <property type="molecule type" value="Genomic_DNA"/>
</dbReference>
<organism evidence="2">
    <name type="scientific">Tanacetum cinerariifolium</name>
    <name type="common">Dalmatian daisy</name>
    <name type="synonym">Chrysanthemum cinerariifolium</name>
    <dbReference type="NCBI Taxonomy" id="118510"/>
    <lineage>
        <taxon>Eukaryota</taxon>
        <taxon>Viridiplantae</taxon>
        <taxon>Streptophyta</taxon>
        <taxon>Embryophyta</taxon>
        <taxon>Tracheophyta</taxon>
        <taxon>Spermatophyta</taxon>
        <taxon>Magnoliopsida</taxon>
        <taxon>eudicotyledons</taxon>
        <taxon>Gunneridae</taxon>
        <taxon>Pentapetalae</taxon>
        <taxon>asterids</taxon>
        <taxon>campanulids</taxon>
        <taxon>Asterales</taxon>
        <taxon>Asteraceae</taxon>
        <taxon>Asteroideae</taxon>
        <taxon>Anthemideae</taxon>
        <taxon>Anthemidinae</taxon>
        <taxon>Tanacetum</taxon>
    </lineage>
</organism>
<dbReference type="AlphaFoldDB" id="A0A699I5C4"/>
<feature type="region of interest" description="Disordered" evidence="1">
    <location>
        <begin position="58"/>
        <end position="131"/>
    </location>
</feature>
<evidence type="ECO:0000256" key="1">
    <source>
        <dbReference type="SAM" id="MobiDB-lite"/>
    </source>
</evidence>
<evidence type="ECO:0000313" key="2">
    <source>
        <dbReference type="EMBL" id="GEZ23355.1"/>
    </source>
</evidence>
<accession>A0A699I5C4</accession>
<gene>
    <name evidence="2" type="ORF">Tci_495328</name>
</gene>
<feature type="region of interest" description="Disordered" evidence="1">
    <location>
        <begin position="271"/>
        <end position="328"/>
    </location>
</feature>
<feature type="compositionally biased region" description="Basic and acidic residues" evidence="1">
    <location>
        <begin position="283"/>
        <end position="300"/>
    </location>
</feature>
<protein>
    <submittedName>
        <fullName evidence="2">Uncharacterized protein</fullName>
    </submittedName>
</protein>
<feature type="compositionally biased region" description="Low complexity" evidence="1">
    <location>
        <begin position="108"/>
        <end position="121"/>
    </location>
</feature>